<feature type="compositionally biased region" description="Low complexity" evidence="1">
    <location>
        <begin position="658"/>
        <end position="670"/>
    </location>
</feature>
<evidence type="ECO:0000256" key="1">
    <source>
        <dbReference type="SAM" id="MobiDB-lite"/>
    </source>
</evidence>
<dbReference type="EMBL" id="JASEJX010000001">
    <property type="protein sequence ID" value="KAK4521713.1"/>
    <property type="molecule type" value="Genomic_DNA"/>
</dbReference>
<keyword evidence="3" id="KW-1185">Reference proteome</keyword>
<feature type="region of interest" description="Disordered" evidence="1">
    <location>
        <begin position="152"/>
        <end position="195"/>
    </location>
</feature>
<dbReference type="AlphaFoldDB" id="A0AAN7DRV5"/>
<evidence type="ECO:0000313" key="2">
    <source>
        <dbReference type="EMBL" id="KAK4521713.1"/>
    </source>
</evidence>
<feature type="compositionally biased region" description="Low complexity" evidence="1">
    <location>
        <begin position="152"/>
        <end position="170"/>
    </location>
</feature>
<comment type="caution">
    <text evidence="2">The sequence shown here is derived from an EMBL/GenBank/DDBJ whole genome shotgun (WGS) entry which is preliminary data.</text>
</comment>
<dbReference type="Proteomes" id="UP001304243">
    <property type="component" value="Unassembled WGS sequence"/>
</dbReference>
<feature type="region of interest" description="Disordered" evidence="1">
    <location>
        <begin position="347"/>
        <end position="531"/>
    </location>
</feature>
<name>A0AAN7DRV5_9FUNG</name>
<feature type="compositionally biased region" description="Low complexity" evidence="1">
    <location>
        <begin position="538"/>
        <end position="550"/>
    </location>
</feature>
<protein>
    <submittedName>
        <fullName evidence="2">Uncharacterized protein</fullName>
    </submittedName>
</protein>
<accession>A0AAN7DRV5</accession>
<dbReference type="RefSeq" id="XP_064688379.1">
    <property type="nucleotide sequence ID" value="XM_064823554.1"/>
</dbReference>
<feature type="compositionally biased region" description="Polar residues" evidence="1">
    <location>
        <begin position="171"/>
        <end position="195"/>
    </location>
</feature>
<feature type="region of interest" description="Disordered" evidence="1">
    <location>
        <begin position="583"/>
        <end position="602"/>
    </location>
</feature>
<gene>
    <name evidence="2" type="ORF">ATC70_004247</name>
</gene>
<organism evidence="2 3">
    <name type="scientific">Mucor velutinosus</name>
    <dbReference type="NCBI Taxonomy" id="708070"/>
    <lineage>
        <taxon>Eukaryota</taxon>
        <taxon>Fungi</taxon>
        <taxon>Fungi incertae sedis</taxon>
        <taxon>Mucoromycota</taxon>
        <taxon>Mucoromycotina</taxon>
        <taxon>Mucoromycetes</taxon>
        <taxon>Mucorales</taxon>
        <taxon>Mucorineae</taxon>
        <taxon>Mucoraceae</taxon>
        <taxon>Mucor</taxon>
    </lineage>
</organism>
<feature type="region of interest" description="Disordered" evidence="1">
    <location>
        <begin position="651"/>
        <end position="670"/>
    </location>
</feature>
<feature type="compositionally biased region" description="Low complexity" evidence="1">
    <location>
        <begin position="592"/>
        <end position="602"/>
    </location>
</feature>
<dbReference type="GeneID" id="89947933"/>
<feature type="compositionally biased region" description="Basic residues" evidence="1">
    <location>
        <begin position="505"/>
        <end position="515"/>
    </location>
</feature>
<evidence type="ECO:0000313" key="3">
    <source>
        <dbReference type="Proteomes" id="UP001304243"/>
    </source>
</evidence>
<feature type="compositionally biased region" description="Low complexity" evidence="1">
    <location>
        <begin position="436"/>
        <end position="471"/>
    </location>
</feature>
<proteinExistence type="predicted"/>
<reference evidence="2 3" key="1">
    <citation type="submission" date="2022-11" db="EMBL/GenBank/DDBJ databases">
        <title>Mucor velutinosus strain NIH1002 WGS.</title>
        <authorList>
            <person name="Subramanian P."/>
            <person name="Mullikin J.C."/>
            <person name="Segre J.A."/>
            <person name="Zelazny A.M."/>
        </authorList>
    </citation>
    <scope>NUCLEOTIDE SEQUENCE [LARGE SCALE GENOMIC DNA]</scope>
    <source>
        <strain evidence="2 3">NIH1002</strain>
    </source>
</reference>
<sequence>MVGIRGPKSPLTSSHVVASHNPIQLAAISNYKLAQLTFAPPDLHSLRKTAVIKNMIEDVYSSTPAEWLQQMTRWQYFTPESLEEMTQEGLEEIFQQYAQTIEAFRPVKSTVSYHYDDDIFDDEDDGQGDDLWIAEDEQDLPLPPTILPSQLLEQQQKSQLQEQEQESCQSKTNSVDSSTSTIFSQPNATLSNESINNEIPARAPSPLTEKPLPANPVVLAAVAVAAATDDTAKQARRKSGFGGNKNRLSWTSDTGITSSVVSQNLANEIMSLFDMDFAIDIKVDTAPKLPELPFKPRRRSQQRQSQDMLTSLIPAFEKIALENSIYASNAAATAANKAKPNLVIRSVPQRSSSLRHRQELQLDTKSPLSPPATPSDSPTVEKTLSKKKSLLRLASLMTGKKTSSHKDLPNSPEPSPITTTANGAYYHESPTVSLSGTGTATAGVVNTPRKTSTSTVDSSMSSSSSSWSFVSDNGELKMANCPQKPLPEPPTSPHLAPANGSNSSRSKRSAKKKRKSIMEKTMSKRKSNNALQSVYDTPAMAAGPSPSSPATDKGLGRSKSAFIKIGNGLKSKKQLKQIRRTSSAKNFSETIPSQQQQASQPSVGDIDTHFHYHTSSEVNIMYTGVSDETIVPISASQQSFVKRMASFNWRIKPKHKQQQQQQQQQQPVEV</sequence>
<feature type="region of interest" description="Disordered" evidence="1">
    <location>
        <begin position="537"/>
        <end position="556"/>
    </location>
</feature>